<gene>
    <name evidence="5" type="ORF">KIMC2_15210</name>
</gene>
<dbReference type="PRINTS" id="PR00131">
    <property type="entry name" value="GLHYDRLASE1"/>
</dbReference>
<dbReference type="Pfam" id="PF00232">
    <property type="entry name" value="Glyco_hydro_1"/>
    <property type="match status" value="1"/>
</dbReference>
<accession>A0AAU9DMR5</accession>
<dbReference type="GO" id="GO:0016052">
    <property type="term" value="P:carbohydrate catabolic process"/>
    <property type="evidence" value="ECO:0007669"/>
    <property type="project" value="TreeGrafter"/>
</dbReference>
<dbReference type="Proteomes" id="UP001321804">
    <property type="component" value="Chromosome"/>
</dbReference>
<dbReference type="PANTHER" id="PTHR10353:SF122">
    <property type="entry name" value="6-PHOSPHO-BETA-GLUCOSIDASE ASCB-RELATED"/>
    <property type="match status" value="1"/>
</dbReference>
<sequence>MTVLNPNFFWGNSTSSMQTEGAYNEGGKGPSVYDNRPAEKNSSDWKVAIDEYHRYPEDISLMKDLGMNFYRFQISWSRVQPKGEGEFNPEGIQFYHDLINELLKSKIQPMICLYHFDMPLYQAEHYNGFINKDVVEHFVDFSKKMVEEFGNQVKYWITFNEQNLYSINEAFKCSGYLNGKQTIRDLYQIQHNIALAHAKVANYIHENYSDLLIGGMLAFQEVYPASPNPQDLEAVRRYKEFTNYNLLRIFTKGKYSNEVISFMKHHHLDDILDSQDLAEIFKIRSDFISFSYYSTTCLDSTKIPIGTIPNDFAKKGTVHNPYLATNEWQWQIDPQGFYSVLMDLYNRTNLPIFPIENGIGVRESWDGKHEINDQYRINYHRHHLMALKKAVQDGANIIGYLGWGLVDIPSSQGNMDKRYGVIYVNRTNHDLKDLKRVPKASYHWLKKVINSNGEDLT</sequence>
<reference evidence="5 6" key="1">
    <citation type="journal article" date="2023" name="Microbiol. Spectr.">
        <title>Symbiosis of Carpenter Bees with Uncharacterized Lactic Acid Bacteria Showing NAD Auxotrophy.</title>
        <authorList>
            <person name="Kawasaki S."/>
            <person name="Ozawa K."/>
            <person name="Mori T."/>
            <person name="Yamamoto A."/>
            <person name="Ito M."/>
            <person name="Ohkuma M."/>
            <person name="Sakamoto M."/>
            <person name="Matsutani M."/>
        </authorList>
    </citation>
    <scope>NUCLEOTIDE SEQUENCE [LARGE SCALE GENOMIC DNA]</scope>
    <source>
        <strain evidence="5 6">KimC2</strain>
    </source>
</reference>
<dbReference type="EMBL" id="AP026801">
    <property type="protein sequence ID" value="BDR56959.1"/>
    <property type="molecule type" value="Genomic_DNA"/>
</dbReference>
<keyword evidence="3" id="KW-0326">Glycosidase</keyword>
<keyword evidence="2" id="KW-0378">Hydrolase</keyword>
<dbReference type="FunFam" id="3.20.20.80:FF:000004">
    <property type="entry name" value="Beta-glucosidase 6-phospho-beta-glucosidase"/>
    <property type="match status" value="1"/>
</dbReference>
<dbReference type="InterPro" id="IPR001360">
    <property type="entry name" value="Glyco_hydro_1"/>
</dbReference>
<evidence type="ECO:0000256" key="4">
    <source>
        <dbReference type="RuleBase" id="RU003690"/>
    </source>
</evidence>
<evidence type="ECO:0000256" key="2">
    <source>
        <dbReference type="ARBA" id="ARBA00022801"/>
    </source>
</evidence>
<dbReference type="GO" id="GO:0008422">
    <property type="term" value="F:beta-glucosidase activity"/>
    <property type="evidence" value="ECO:0007669"/>
    <property type="project" value="TreeGrafter"/>
</dbReference>
<dbReference type="AlphaFoldDB" id="A0AAU9DMR5"/>
<dbReference type="GO" id="GO:0005829">
    <property type="term" value="C:cytosol"/>
    <property type="evidence" value="ECO:0007669"/>
    <property type="project" value="TreeGrafter"/>
</dbReference>
<dbReference type="RefSeq" id="WP_317695596.1">
    <property type="nucleotide sequence ID" value="NZ_AP026801.1"/>
</dbReference>
<keyword evidence="6" id="KW-1185">Reference proteome</keyword>
<dbReference type="PANTHER" id="PTHR10353">
    <property type="entry name" value="GLYCOSYL HYDROLASE"/>
    <property type="match status" value="1"/>
</dbReference>
<organism evidence="5 6">
    <name type="scientific">Xylocopilactobacillus apis</name>
    <dbReference type="NCBI Taxonomy" id="2932183"/>
    <lineage>
        <taxon>Bacteria</taxon>
        <taxon>Bacillati</taxon>
        <taxon>Bacillota</taxon>
        <taxon>Bacilli</taxon>
        <taxon>Lactobacillales</taxon>
        <taxon>Lactobacillaceae</taxon>
        <taxon>Xylocopilactobacillus</taxon>
    </lineage>
</organism>
<dbReference type="SUPFAM" id="SSF51445">
    <property type="entry name" value="(Trans)glycosidases"/>
    <property type="match status" value="1"/>
</dbReference>
<dbReference type="KEGG" id="xak:KIMC2_15210"/>
<name>A0AAU9DMR5_9LACO</name>
<dbReference type="Gene3D" id="3.20.20.80">
    <property type="entry name" value="Glycosidases"/>
    <property type="match status" value="1"/>
</dbReference>
<protein>
    <submittedName>
        <fullName evidence="5">Beta-glucosidase</fullName>
    </submittedName>
</protein>
<proteinExistence type="inferred from homology"/>
<comment type="similarity">
    <text evidence="1 4">Belongs to the glycosyl hydrolase 1 family.</text>
</comment>
<evidence type="ECO:0000256" key="3">
    <source>
        <dbReference type="ARBA" id="ARBA00023295"/>
    </source>
</evidence>
<evidence type="ECO:0000313" key="6">
    <source>
        <dbReference type="Proteomes" id="UP001321804"/>
    </source>
</evidence>
<dbReference type="InterPro" id="IPR017853">
    <property type="entry name" value="GH"/>
</dbReference>
<evidence type="ECO:0000256" key="1">
    <source>
        <dbReference type="ARBA" id="ARBA00010838"/>
    </source>
</evidence>
<evidence type="ECO:0000313" key="5">
    <source>
        <dbReference type="EMBL" id="BDR56959.1"/>
    </source>
</evidence>